<feature type="domain" description="Nuclear receptor" evidence="10">
    <location>
        <begin position="35"/>
        <end position="111"/>
    </location>
</feature>
<evidence type="ECO:0000256" key="7">
    <source>
        <dbReference type="ARBA" id="ARBA00023170"/>
    </source>
</evidence>
<dbReference type="SUPFAM" id="SSF57716">
    <property type="entry name" value="Glucocorticoid receptor-like (DNA-binding domain)"/>
    <property type="match status" value="1"/>
</dbReference>
<dbReference type="Proteomes" id="UP000783686">
    <property type="component" value="Unassembled WGS sequence"/>
</dbReference>
<dbReference type="PANTHER" id="PTHR46011">
    <property type="entry name" value="NUCLEAR HORMONE RECEPTOR FAMILY MEMBER NHR-86-RELATED"/>
    <property type="match status" value="1"/>
</dbReference>
<dbReference type="Gene3D" id="3.30.50.10">
    <property type="entry name" value="Erythroid Transcription Factor GATA-1, subunit A"/>
    <property type="match status" value="1"/>
</dbReference>
<gene>
    <name evidence="11" type="ORF">BOKJ2_LOCUS10096</name>
</gene>
<reference evidence="11" key="1">
    <citation type="submission" date="2020-09" db="EMBL/GenBank/DDBJ databases">
        <authorList>
            <person name="Kikuchi T."/>
        </authorList>
    </citation>
    <scope>NUCLEOTIDE SEQUENCE</scope>
    <source>
        <strain evidence="11">SH1</strain>
    </source>
</reference>
<dbReference type="PROSITE" id="PS51030">
    <property type="entry name" value="NUCLEAR_REC_DBD_2"/>
    <property type="match status" value="1"/>
</dbReference>
<dbReference type="GO" id="GO:0003700">
    <property type="term" value="F:DNA-binding transcription factor activity"/>
    <property type="evidence" value="ECO:0007669"/>
    <property type="project" value="InterPro"/>
</dbReference>
<evidence type="ECO:0000256" key="5">
    <source>
        <dbReference type="ARBA" id="ARBA00023125"/>
    </source>
</evidence>
<dbReference type="Proteomes" id="UP000614601">
    <property type="component" value="Unassembled WGS sequence"/>
</dbReference>
<evidence type="ECO:0000313" key="11">
    <source>
        <dbReference type="EMBL" id="CAD5223326.1"/>
    </source>
</evidence>
<keyword evidence="7" id="KW-0675">Receptor</keyword>
<protein>
    <recommendedName>
        <fullName evidence="10">Nuclear receptor domain-containing protein</fullName>
    </recommendedName>
</protein>
<feature type="compositionally biased region" description="Polar residues" evidence="9">
    <location>
        <begin position="1"/>
        <end position="20"/>
    </location>
</feature>
<dbReference type="EMBL" id="CAJFDH010000005">
    <property type="protein sequence ID" value="CAD5223326.1"/>
    <property type="molecule type" value="Genomic_DNA"/>
</dbReference>
<keyword evidence="1" id="KW-0479">Metal-binding</keyword>
<dbReference type="GO" id="GO:0008270">
    <property type="term" value="F:zinc ion binding"/>
    <property type="evidence" value="ECO:0007669"/>
    <property type="project" value="UniProtKB-KW"/>
</dbReference>
<dbReference type="EMBL" id="CAJFCW020000005">
    <property type="protein sequence ID" value="CAG9117530.1"/>
    <property type="molecule type" value="Genomic_DNA"/>
</dbReference>
<dbReference type="AlphaFoldDB" id="A0A811L7N8"/>
<keyword evidence="5" id="KW-0238">DNA-binding</keyword>
<evidence type="ECO:0000256" key="1">
    <source>
        <dbReference type="ARBA" id="ARBA00022723"/>
    </source>
</evidence>
<keyword evidence="8" id="KW-0539">Nucleus</keyword>
<dbReference type="InterPro" id="IPR035500">
    <property type="entry name" value="NHR-like_dom_sf"/>
</dbReference>
<evidence type="ECO:0000313" key="12">
    <source>
        <dbReference type="Proteomes" id="UP000614601"/>
    </source>
</evidence>
<evidence type="ECO:0000256" key="9">
    <source>
        <dbReference type="SAM" id="MobiDB-lite"/>
    </source>
</evidence>
<keyword evidence="6" id="KW-0804">Transcription</keyword>
<evidence type="ECO:0000259" key="10">
    <source>
        <dbReference type="PROSITE" id="PS51030"/>
    </source>
</evidence>
<keyword evidence="12" id="KW-1185">Reference proteome</keyword>
<evidence type="ECO:0000256" key="8">
    <source>
        <dbReference type="ARBA" id="ARBA00023242"/>
    </source>
</evidence>
<organism evidence="11 12">
    <name type="scientific">Bursaphelenchus okinawaensis</name>
    <dbReference type="NCBI Taxonomy" id="465554"/>
    <lineage>
        <taxon>Eukaryota</taxon>
        <taxon>Metazoa</taxon>
        <taxon>Ecdysozoa</taxon>
        <taxon>Nematoda</taxon>
        <taxon>Chromadorea</taxon>
        <taxon>Rhabditida</taxon>
        <taxon>Tylenchina</taxon>
        <taxon>Tylenchomorpha</taxon>
        <taxon>Aphelenchoidea</taxon>
        <taxon>Aphelenchoididae</taxon>
        <taxon>Bursaphelenchus</taxon>
    </lineage>
</organism>
<dbReference type="Pfam" id="PF00105">
    <property type="entry name" value="zf-C4"/>
    <property type="match status" value="1"/>
</dbReference>
<feature type="region of interest" description="Disordered" evidence="9">
    <location>
        <begin position="1"/>
        <end position="21"/>
    </location>
</feature>
<dbReference type="InterPro" id="IPR013088">
    <property type="entry name" value="Znf_NHR/GATA"/>
</dbReference>
<dbReference type="SUPFAM" id="SSF48508">
    <property type="entry name" value="Nuclear receptor ligand-binding domain"/>
    <property type="match status" value="1"/>
</dbReference>
<dbReference type="InterPro" id="IPR001628">
    <property type="entry name" value="Znf_hrmn_rcpt"/>
</dbReference>
<evidence type="ECO:0000256" key="4">
    <source>
        <dbReference type="ARBA" id="ARBA00023015"/>
    </source>
</evidence>
<sequence length="354" mass="41096">MSSCDDSSSTRHNNASSPENSPKIVLVRPKRLKRKLFCEVCNGETLSRHLDAQVCRACAAFYKRSVIEKLIFQCANNSSCKMEFGNLRHCCRACRFEKCKTVGAYYSLNAQPKTKIEVAAKLGIESTVLPNRLLKLAEGYEYFLANQHKLLVEERGDCSPTKIRVQRKKAQDLEIKSLPFMIRMINDFFGPVNALPCKSKIKLLNAAHSDLMLLRQYALTLDQFPECGDTRCMLTTGYYADSIDLDYEWFLDGFFKKDNLKMYLEVSLPYLHKTMDIMNEFRRHKTNRTDFVVLMLLALYKHADALNLSTEEMRIYKDEVLNEWSYSYFEKHGQTKMTNHLVQIMKLYVEVDRV</sequence>
<proteinExistence type="predicted"/>
<keyword evidence="4" id="KW-0805">Transcription regulation</keyword>
<dbReference type="PRINTS" id="PR00047">
    <property type="entry name" value="STROIDFINGER"/>
</dbReference>
<keyword evidence="3" id="KW-0862">Zinc</keyword>
<evidence type="ECO:0000256" key="2">
    <source>
        <dbReference type="ARBA" id="ARBA00022771"/>
    </source>
</evidence>
<dbReference type="SMART" id="SM00399">
    <property type="entry name" value="ZnF_C4"/>
    <property type="match status" value="1"/>
</dbReference>
<evidence type="ECO:0000256" key="3">
    <source>
        <dbReference type="ARBA" id="ARBA00022833"/>
    </source>
</evidence>
<evidence type="ECO:0000256" key="6">
    <source>
        <dbReference type="ARBA" id="ARBA00023163"/>
    </source>
</evidence>
<dbReference type="GO" id="GO:0043565">
    <property type="term" value="F:sequence-specific DNA binding"/>
    <property type="evidence" value="ECO:0007669"/>
    <property type="project" value="InterPro"/>
</dbReference>
<dbReference type="OrthoDB" id="5809058at2759"/>
<accession>A0A811L7N8</accession>
<name>A0A811L7N8_9BILA</name>
<comment type="caution">
    <text evidence="11">The sequence shown here is derived from an EMBL/GenBank/DDBJ whole genome shotgun (WGS) entry which is preliminary data.</text>
</comment>
<keyword evidence="2" id="KW-0863">Zinc-finger</keyword>